<evidence type="ECO:0000313" key="2">
    <source>
        <dbReference type="Proteomes" id="UP000092575"/>
    </source>
</evidence>
<dbReference type="EMBL" id="LXTW01000032">
    <property type="protein sequence ID" value="OBX83355.1"/>
    <property type="molecule type" value="Genomic_DNA"/>
</dbReference>
<comment type="caution">
    <text evidence="1">The sequence shown here is derived from an EMBL/GenBank/DDBJ whole genome shotgun (WGS) entry which is preliminary data.</text>
</comment>
<name>A0A1B8QIS4_MORNO</name>
<dbReference type="Proteomes" id="UP000092575">
    <property type="component" value="Unassembled WGS sequence"/>
</dbReference>
<organism evidence="1 2">
    <name type="scientific">Moraxella nonliquefaciens</name>
    <dbReference type="NCBI Taxonomy" id="478"/>
    <lineage>
        <taxon>Bacteria</taxon>
        <taxon>Pseudomonadati</taxon>
        <taxon>Pseudomonadota</taxon>
        <taxon>Gammaproteobacteria</taxon>
        <taxon>Moraxellales</taxon>
        <taxon>Moraxellaceae</taxon>
        <taxon>Moraxella</taxon>
    </lineage>
</organism>
<reference evidence="1 2" key="1">
    <citation type="submission" date="2016-05" db="EMBL/GenBank/DDBJ databases">
        <title>Draft genome sequence of Moraxella nonliquefaciens CCUG 348T.</title>
        <authorList>
            <person name="Salva-Serra F."/>
            <person name="Engstrom-Jakobsson H."/>
            <person name="Thorell K."/>
            <person name="Gonzales-Siles L."/>
            <person name="Karlsson R."/>
            <person name="Boulund F."/>
            <person name="Engstrand L."/>
            <person name="Kristiansson E."/>
            <person name="Moore E."/>
        </authorList>
    </citation>
    <scope>NUCLEOTIDE SEQUENCE [LARGE SCALE GENOMIC DNA]</scope>
    <source>
        <strain evidence="1 2">CCUG 348</strain>
    </source>
</reference>
<gene>
    <name evidence="1" type="ORF">A7456_04775</name>
</gene>
<accession>A0A1B8QIS4</accession>
<protein>
    <submittedName>
        <fullName evidence="1">Uncharacterized protein</fullName>
    </submittedName>
</protein>
<evidence type="ECO:0000313" key="1">
    <source>
        <dbReference type="EMBL" id="OBX83355.1"/>
    </source>
</evidence>
<proteinExistence type="predicted"/>
<dbReference type="STRING" id="478.A7456_04775"/>
<dbReference type="AlphaFoldDB" id="A0A1B8QIS4"/>
<sequence length="68" mass="8256">MTSITNSQPPLVKRLLFFVKTLKIILKYQSNHIKNLIKLIISSFFIKKLFKYKANQRFITFYYNLQRI</sequence>